<dbReference type="InterPro" id="IPR000182">
    <property type="entry name" value="GNAT_dom"/>
</dbReference>
<name>C1N6U0_MICPC</name>
<dbReference type="KEGG" id="mpp:MICPUCDRAFT_7626"/>
<dbReference type="eggNOG" id="KOG3139">
    <property type="taxonomic scope" value="Eukaryota"/>
</dbReference>
<keyword evidence="1" id="KW-0808">Transferase</keyword>
<dbReference type="STRING" id="564608.C1N6U0"/>
<dbReference type="PANTHER" id="PTHR45896:SF1">
    <property type="entry name" value="N-ALPHA-ACETYLTRANSFERASE 30"/>
    <property type="match status" value="1"/>
</dbReference>
<evidence type="ECO:0000256" key="3">
    <source>
        <dbReference type="ARBA" id="ARBA00024025"/>
    </source>
</evidence>
<dbReference type="PANTHER" id="PTHR45896">
    <property type="entry name" value="N-ALPHA-ACETYLTRANSFERASE 30"/>
    <property type="match status" value="1"/>
</dbReference>
<evidence type="ECO:0000256" key="1">
    <source>
        <dbReference type="ARBA" id="ARBA00022679"/>
    </source>
</evidence>
<proteinExistence type="inferred from homology"/>
<dbReference type="Gene3D" id="3.40.630.30">
    <property type="match status" value="1"/>
</dbReference>
<keyword evidence="2" id="KW-0012">Acyltransferase</keyword>
<dbReference type="InterPro" id="IPR016181">
    <property type="entry name" value="Acyl_CoA_acyltransferase"/>
</dbReference>
<sequence>DVAFVPYAGEDVHMPVVMDLIDRELSEPYSVFTYRYFINNWPKLCVLAYANDVPIGVVVCKLEKHRDMYRGYVGMLVVARTHRKLKLGSALVSRALAVMQSEGADECVLEVESTNVGALRLYQNLGFIRDKRLERYYLSGNDAYRMKLLFP</sequence>
<feature type="non-terminal residue" evidence="5">
    <location>
        <position position="1"/>
    </location>
</feature>
<dbReference type="PROSITE" id="PS51186">
    <property type="entry name" value="GNAT"/>
    <property type="match status" value="1"/>
</dbReference>
<dbReference type="GeneID" id="9689231"/>
<dbReference type="GO" id="GO:0031417">
    <property type="term" value="C:NatC complex"/>
    <property type="evidence" value="ECO:0007669"/>
    <property type="project" value="TreeGrafter"/>
</dbReference>
<evidence type="ECO:0000259" key="4">
    <source>
        <dbReference type="PROSITE" id="PS51186"/>
    </source>
</evidence>
<evidence type="ECO:0000256" key="2">
    <source>
        <dbReference type="ARBA" id="ARBA00023315"/>
    </source>
</evidence>
<keyword evidence="6" id="KW-1185">Reference proteome</keyword>
<evidence type="ECO:0000313" key="6">
    <source>
        <dbReference type="Proteomes" id="UP000001876"/>
    </source>
</evidence>
<dbReference type="Pfam" id="PF00583">
    <property type="entry name" value="Acetyltransf_1"/>
    <property type="match status" value="1"/>
</dbReference>
<accession>C1N6U0</accession>
<dbReference type="GO" id="GO:0004596">
    <property type="term" value="F:protein-N-terminal amino-acid acetyltransferase activity"/>
    <property type="evidence" value="ECO:0007669"/>
    <property type="project" value="InterPro"/>
</dbReference>
<reference evidence="5 6" key="1">
    <citation type="journal article" date="2009" name="Science">
        <title>Green evolution and dynamic adaptations revealed by genomes of the marine picoeukaryotes Micromonas.</title>
        <authorList>
            <person name="Worden A.Z."/>
            <person name="Lee J.H."/>
            <person name="Mock T."/>
            <person name="Rouze P."/>
            <person name="Simmons M.P."/>
            <person name="Aerts A.L."/>
            <person name="Allen A.E."/>
            <person name="Cuvelier M.L."/>
            <person name="Derelle E."/>
            <person name="Everett M.V."/>
            <person name="Foulon E."/>
            <person name="Grimwood J."/>
            <person name="Gundlach H."/>
            <person name="Henrissat B."/>
            <person name="Napoli C."/>
            <person name="McDonald S.M."/>
            <person name="Parker M.S."/>
            <person name="Rombauts S."/>
            <person name="Salamov A."/>
            <person name="Von Dassow P."/>
            <person name="Badger J.H."/>
            <person name="Coutinho P.M."/>
            <person name="Demir E."/>
            <person name="Dubchak I."/>
            <person name="Gentemann C."/>
            <person name="Eikrem W."/>
            <person name="Gready J.E."/>
            <person name="John U."/>
            <person name="Lanier W."/>
            <person name="Lindquist E.A."/>
            <person name="Lucas S."/>
            <person name="Mayer K.F."/>
            <person name="Moreau H."/>
            <person name="Not F."/>
            <person name="Otillar R."/>
            <person name="Panaud O."/>
            <person name="Pangilinan J."/>
            <person name="Paulsen I."/>
            <person name="Piegu B."/>
            <person name="Poliakov A."/>
            <person name="Robbens S."/>
            <person name="Schmutz J."/>
            <person name="Toulza E."/>
            <person name="Wyss T."/>
            <person name="Zelensky A."/>
            <person name="Zhou K."/>
            <person name="Armbrust E.V."/>
            <person name="Bhattacharya D."/>
            <person name="Goodenough U.W."/>
            <person name="Van de Peer Y."/>
            <person name="Grigoriev I.V."/>
        </authorList>
    </citation>
    <scope>NUCLEOTIDE SEQUENCE [LARGE SCALE GENOMIC DNA]</scope>
    <source>
        <strain evidence="5 6">CCMP1545</strain>
    </source>
</reference>
<dbReference type="Proteomes" id="UP000001876">
    <property type="component" value="Unassembled WGS sequence"/>
</dbReference>
<feature type="non-terminal residue" evidence="5">
    <location>
        <position position="151"/>
    </location>
</feature>
<protein>
    <submittedName>
        <fullName evidence="5">Predicted protein</fullName>
    </submittedName>
</protein>
<dbReference type="AlphaFoldDB" id="C1N6U0"/>
<dbReference type="SUPFAM" id="SSF55729">
    <property type="entry name" value="Acyl-CoA N-acyltransferases (Nat)"/>
    <property type="match status" value="1"/>
</dbReference>
<comment type="similarity">
    <text evidence="3">Belongs to the acetyltransferase family. MAK3 subfamily.</text>
</comment>
<feature type="domain" description="N-acetyltransferase" evidence="4">
    <location>
        <begin position="2"/>
        <end position="151"/>
    </location>
</feature>
<dbReference type="EMBL" id="GG663749">
    <property type="protein sequence ID" value="EEH51985.1"/>
    <property type="molecule type" value="Genomic_DNA"/>
</dbReference>
<dbReference type="OMA" id="IVCKLEA"/>
<organism evidence="6">
    <name type="scientific">Micromonas pusilla (strain CCMP1545)</name>
    <name type="common">Picoplanktonic green alga</name>
    <dbReference type="NCBI Taxonomy" id="564608"/>
    <lineage>
        <taxon>Eukaryota</taxon>
        <taxon>Viridiplantae</taxon>
        <taxon>Chlorophyta</taxon>
        <taxon>Mamiellophyceae</taxon>
        <taxon>Mamiellales</taxon>
        <taxon>Mamiellaceae</taxon>
        <taxon>Micromonas</taxon>
    </lineage>
</organism>
<dbReference type="OrthoDB" id="249099at2759"/>
<dbReference type="RefSeq" id="XP_003063612.1">
    <property type="nucleotide sequence ID" value="XM_003063566.1"/>
</dbReference>
<gene>
    <name evidence="5" type="ORF">MICPUCDRAFT_7626</name>
</gene>
<dbReference type="InterPro" id="IPR044542">
    <property type="entry name" value="NAA30-like"/>
</dbReference>
<evidence type="ECO:0000313" key="5">
    <source>
        <dbReference type="EMBL" id="EEH51985.1"/>
    </source>
</evidence>
<dbReference type="CDD" id="cd04301">
    <property type="entry name" value="NAT_SF"/>
    <property type="match status" value="1"/>
</dbReference>